<sequence length="1216" mass="133909">MLKPRRGRNAYTARDDRHLVEYLSNFPNSRKGLRLYQDLVEQPDKWPWGARHSWQSWRTRYRDHCERIDKEIVQYLKRKARSERDASASTHHVGPSHSPTDHRTRHENHALIPVIETLAAENPSQESNAFDQLASQTTTETNPTQLNPAPGRADSLNNIGVISPNQSQNLRSPHPPLLDDRGEGPSRLPATPTGKLKVPNDGAVSDSLAEQSTPEGGLDNFPKAVPDSLRLKRQSKPSRALPEHPSHAAVLPIDPPDFVGAHKTLAQSPGKIANIPENLIVDSSPRKNSGLAKLATPTIETVPSLSKTAKPAKPSILANMRFVPINHLKRPRPSDQDDGSTYHATRTLLPQNAGNSERVFTRRPTDGVRGKGQTPDASLVRPNHRPPLSADGGEQFNSPATIPRKNLENPSKSSSADQREGYIIGGLPPFARCDPPSPFEPTAQNENEESDVPEASLVRPRLKRKRLVILSDDEEEGSDRPVAPLEGNTAIDRSLLPAHRGEPKNAVKIASSTALVAPHKDIPAATTEPDDDGDEDEFQEVDRLLLRTSSGSTTSYTSTTENEDAGETRPFGGHSATSVQSAPDTLITALPSTSWVSASDIARMIDLMVRTLSKRYEFPHSYVLQTWKRAGNLEDTEAVLKALHHTASTLLSESGSSTPGNSPSKRRRRHSDDSGSTPTDRSSFGSTRDGATSAPQLSVGSKRPRSPLREFIDVPHSDMVDIDYAGLGSRSPSDQATSNQALQLVPPLPFAFPSHHSLTDGWDLHDEFFVCPHTCRHTLGHARGPPLLKNCFIFPKTSSSIFYDHITAVSYHDECTPECPAYLCRRGNVPKRVPTSLAQTVRGVIQWRRIADAVADGTFSSNPRARLRIPELEWIAKVDEKLLNEHLRRLWHAAPSLPPILDSLYSNGGIGPNHRLLQFQDLPTHLSSDMRPFNEHEAMNGRPAMPNSTVPGPGAVVCGYHGPGAAALPSMPVVETSAMTGVSSSTEFVDKDHPSPRDNPSKTTQDEVPSSTKHTNHSGHRDRTPQGGTLPIMSVSKEDRPPDPRPRQESIDVDMMDDDDSGEFRVRLPSPERHLSRSHGVPRISSEARVRFDRRVHIRFEEVREFEDDAEEDDEDSEEDDTRIGMDDNESFPLSSSGFDDVDVVRAQSSARMHIKLDSTSATPTTSSSSNVEAPMSAEIERVISSAASPAKQNILQTFWKRYGKEFVRSEREPVL</sequence>
<dbReference type="AlphaFoldDB" id="A0A8H5LWR5"/>
<feature type="compositionally biased region" description="Basic and acidic residues" evidence="1">
    <location>
        <begin position="988"/>
        <end position="1000"/>
    </location>
</feature>
<feature type="compositionally biased region" description="Low complexity" evidence="1">
    <location>
        <begin position="548"/>
        <end position="560"/>
    </location>
</feature>
<feature type="region of interest" description="Disordered" evidence="1">
    <location>
        <begin position="79"/>
        <end position="106"/>
    </location>
</feature>
<feature type="compositionally biased region" description="Polar residues" evidence="1">
    <location>
        <begin position="1001"/>
        <end position="1013"/>
    </location>
</feature>
<dbReference type="CDD" id="cd11655">
    <property type="entry name" value="rap1_myb-like"/>
    <property type="match status" value="1"/>
</dbReference>
<feature type="compositionally biased region" description="Basic and acidic residues" evidence="1">
    <location>
        <begin position="1062"/>
        <end position="1075"/>
    </location>
</feature>
<name>A0A8H5LWR5_9AGAR</name>
<dbReference type="InterPro" id="IPR015010">
    <property type="entry name" value="TERF2IP_Myb"/>
</dbReference>
<feature type="compositionally biased region" description="Polar residues" evidence="1">
    <location>
        <begin position="132"/>
        <end position="147"/>
    </location>
</feature>
<feature type="compositionally biased region" description="Acidic residues" evidence="1">
    <location>
        <begin position="1051"/>
        <end position="1061"/>
    </location>
</feature>
<feature type="compositionally biased region" description="Polar residues" evidence="1">
    <location>
        <begin position="155"/>
        <end position="171"/>
    </location>
</feature>
<dbReference type="Proteomes" id="UP000518752">
    <property type="component" value="Unassembled WGS sequence"/>
</dbReference>
<feature type="region of interest" description="Disordered" evidence="1">
    <location>
        <begin position="1106"/>
        <end position="1140"/>
    </location>
</feature>
<feature type="compositionally biased region" description="Acidic residues" evidence="1">
    <location>
        <begin position="528"/>
        <end position="537"/>
    </location>
</feature>
<comment type="caution">
    <text evidence="3">The sequence shown here is derived from an EMBL/GenBank/DDBJ whole genome shotgun (WGS) entry which is preliminary data.</text>
</comment>
<reference evidence="3 4" key="1">
    <citation type="journal article" date="2020" name="ISME J.">
        <title>Uncovering the hidden diversity of litter-decomposition mechanisms in mushroom-forming fungi.</title>
        <authorList>
            <person name="Floudas D."/>
            <person name="Bentzer J."/>
            <person name="Ahren D."/>
            <person name="Johansson T."/>
            <person name="Persson P."/>
            <person name="Tunlid A."/>
        </authorList>
    </citation>
    <scope>NUCLEOTIDE SEQUENCE [LARGE SCALE GENOMIC DNA]</scope>
    <source>
        <strain evidence="3 4">CBS 406.79</strain>
    </source>
</reference>
<feature type="region of interest" description="Disordered" evidence="1">
    <location>
        <begin position="518"/>
        <end position="537"/>
    </location>
</feature>
<dbReference type="Pfam" id="PF08914">
    <property type="entry name" value="Myb_Rap1"/>
    <property type="match status" value="1"/>
</dbReference>
<proteinExistence type="predicted"/>
<feature type="compositionally biased region" description="Polar residues" evidence="1">
    <location>
        <begin position="650"/>
        <end position="663"/>
    </location>
</feature>
<feature type="compositionally biased region" description="Polar residues" evidence="1">
    <location>
        <begin position="978"/>
        <end position="987"/>
    </location>
</feature>
<feature type="region of interest" description="Disordered" evidence="1">
    <location>
        <begin position="1155"/>
        <end position="1176"/>
    </location>
</feature>
<feature type="compositionally biased region" description="Acidic residues" evidence="1">
    <location>
        <begin position="1106"/>
        <end position="1121"/>
    </location>
</feature>
<dbReference type="EMBL" id="JAACJN010000111">
    <property type="protein sequence ID" value="KAF5372397.1"/>
    <property type="molecule type" value="Genomic_DNA"/>
</dbReference>
<feature type="compositionally biased region" description="Polar residues" evidence="1">
    <location>
        <begin position="674"/>
        <end position="699"/>
    </location>
</feature>
<evidence type="ECO:0000256" key="1">
    <source>
        <dbReference type="SAM" id="MobiDB-lite"/>
    </source>
</evidence>
<feature type="region of interest" description="Disordered" evidence="1">
    <location>
        <begin position="650"/>
        <end position="712"/>
    </location>
</feature>
<feature type="compositionally biased region" description="Low complexity" evidence="1">
    <location>
        <begin position="1159"/>
        <end position="1170"/>
    </location>
</feature>
<accession>A0A8H5LWR5</accession>
<feature type="region of interest" description="Disordered" evidence="1">
    <location>
        <begin position="324"/>
        <end position="457"/>
    </location>
</feature>
<feature type="domain" description="TERF2-interacting telomeric protein 1 Myb" evidence="2">
    <location>
        <begin position="11"/>
        <end position="67"/>
    </location>
</feature>
<evidence type="ECO:0000259" key="2">
    <source>
        <dbReference type="Pfam" id="PF08914"/>
    </source>
</evidence>
<gene>
    <name evidence="3" type="ORF">D9757_011623</name>
</gene>
<feature type="compositionally biased region" description="Basic and acidic residues" evidence="1">
    <location>
        <begin position="1036"/>
        <end position="1050"/>
    </location>
</feature>
<keyword evidence="4" id="KW-1185">Reference proteome</keyword>
<dbReference type="Gene3D" id="1.10.10.60">
    <property type="entry name" value="Homeodomain-like"/>
    <property type="match status" value="1"/>
</dbReference>
<dbReference type="InterPro" id="IPR009057">
    <property type="entry name" value="Homeodomain-like_sf"/>
</dbReference>
<feature type="compositionally biased region" description="Basic and acidic residues" evidence="1">
    <location>
        <begin position="359"/>
        <end position="369"/>
    </location>
</feature>
<dbReference type="SUPFAM" id="SSF46689">
    <property type="entry name" value="Homeodomain-like"/>
    <property type="match status" value="1"/>
</dbReference>
<organism evidence="3 4">
    <name type="scientific">Collybiopsis confluens</name>
    <dbReference type="NCBI Taxonomy" id="2823264"/>
    <lineage>
        <taxon>Eukaryota</taxon>
        <taxon>Fungi</taxon>
        <taxon>Dikarya</taxon>
        <taxon>Basidiomycota</taxon>
        <taxon>Agaricomycotina</taxon>
        <taxon>Agaricomycetes</taxon>
        <taxon>Agaricomycetidae</taxon>
        <taxon>Agaricales</taxon>
        <taxon>Marasmiineae</taxon>
        <taxon>Omphalotaceae</taxon>
        <taxon>Collybiopsis</taxon>
    </lineage>
</organism>
<feature type="region of interest" description="Disordered" evidence="1">
    <location>
        <begin position="132"/>
        <end position="224"/>
    </location>
</feature>
<feature type="region of interest" description="Disordered" evidence="1">
    <location>
        <begin position="978"/>
        <end position="1082"/>
    </location>
</feature>
<dbReference type="OrthoDB" id="3041681at2759"/>
<feature type="region of interest" description="Disordered" evidence="1">
    <location>
        <begin position="545"/>
        <end position="580"/>
    </location>
</feature>
<evidence type="ECO:0000313" key="4">
    <source>
        <dbReference type="Proteomes" id="UP000518752"/>
    </source>
</evidence>
<evidence type="ECO:0000313" key="3">
    <source>
        <dbReference type="EMBL" id="KAF5372397.1"/>
    </source>
</evidence>
<protein>
    <recommendedName>
        <fullName evidence="2">TERF2-interacting telomeric protein 1 Myb domain-containing protein</fullName>
    </recommendedName>
</protein>
<feature type="compositionally biased region" description="Polar residues" evidence="1">
    <location>
        <begin position="342"/>
        <end position="355"/>
    </location>
</feature>